<dbReference type="Proteomes" id="UP000044841">
    <property type="component" value="Unassembled WGS sequence"/>
</dbReference>
<keyword evidence="3" id="KW-0862">Zinc</keyword>
<evidence type="ECO:0000256" key="4">
    <source>
        <dbReference type="ARBA" id="ARBA00023015"/>
    </source>
</evidence>
<sequence>MHLKLLSAPNAMSHSEASPSRRRRQYVSQACNSCRRRRCKCDGVQPQCGPCSSSGHECTWGAEAEESGRPATKQLVESLRVKVQHLESELMQIKQEQNQTQSALSTPIHPSTSLADPSSAPIEPVWSVTTGDSPQTSNVGQILSELHLQSPPHPQTLLGISHPVQPVQLVPVEDSVASLPLIAPYLKYQYIFNIDTTLPLDEHYPSHRASLTCHWNRYLPNLSPIQLSRFEHDTILFRLFSYGASCSFGLLPDLFLAELLQYLAPETAHIAQVQGSRYYAPILHCSLMAFGAAFSDSPEIRSNDTRAKFARHAKGWLDEEFSHPGPSLMVSLALLSEYHSGIGERNTGHMYMGKLFDLSSKR</sequence>
<keyword evidence="4" id="KW-0805">Transcription regulation</keyword>
<dbReference type="PANTHER" id="PTHR31313:SF81">
    <property type="entry name" value="TY1 ENHANCER ACTIVATOR"/>
    <property type="match status" value="1"/>
</dbReference>
<accession>A0A0K6FNJ3</accession>
<dbReference type="PROSITE" id="PS00463">
    <property type="entry name" value="ZN2_CY6_FUNGAL_1"/>
    <property type="match status" value="1"/>
</dbReference>
<reference evidence="10 11" key="1">
    <citation type="submission" date="2015-07" db="EMBL/GenBank/DDBJ databases">
        <authorList>
            <person name="Noorani M."/>
        </authorList>
    </citation>
    <scope>NUCLEOTIDE SEQUENCE [LARGE SCALE GENOMIC DNA]</scope>
    <source>
        <strain evidence="10">BBA 69670</strain>
    </source>
</reference>
<dbReference type="InterPro" id="IPR001138">
    <property type="entry name" value="Zn2Cys6_DnaBD"/>
</dbReference>
<proteinExistence type="predicted"/>
<dbReference type="CDD" id="cd00067">
    <property type="entry name" value="GAL4"/>
    <property type="match status" value="1"/>
</dbReference>
<dbReference type="GO" id="GO:0008270">
    <property type="term" value="F:zinc ion binding"/>
    <property type="evidence" value="ECO:0007669"/>
    <property type="project" value="InterPro"/>
</dbReference>
<dbReference type="PROSITE" id="PS50048">
    <property type="entry name" value="ZN2_CY6_FUNGAL_2"/>
    <property type="match status" value="1"/>
</dbReference>
<dbReference type="EMBL" id="CYGV01000136">
    <property type="protein sequence ID" value="CUA67559.1"/>
    <property type="molecule type" value="Genomic_DNA"/>
</dbReference>
<dbReference type="InterPro" id="IPR051615">
    <property type="entry name" value="Transcr_Regulatory_Elem"/>
</dbReference>
<dbReference type="GO" id="GO:0003677">
    <property type="term" value="F:DNA binding"/>
    <property type="evidence" value="ECO:0007669"/>
    <property type="project" value="UniProtKB-KW"/>
</dbReference>
<keyword evidence="7" id="KW-0539">Nucleus</keyword>
<dbReference type="InterPro" id="IPR036864">
    <property type="entry name" value="Zn2-C6_fun-type_DNA-bd_sf"/>
</dbReference>
<dbReference type="PANTHER" id="PTHR31313">
    <property type="entry name" value="TY1 ENHANCER ACTIVATOR"/>
    <property type="match status" value="1"/>
</dbReference>
<evidence type="ECO:0000259" key="9">
    <source>
        <dbReference type="PROSITE" id="PS50048"/>
    </source>
</evidence>
<keyword evidence="5" id="KW-0238">DNA-binding</keyword>
<feature type="region of interest" description="Disordered" evidence="8">
    <location>
        <begin position="94"/>
        <end position="120"/>
    </location>
</feature>
<evidence type="ECO:0000313" key="10">
    <source>
        <dbReference type="EMBL" id="CUA67559.1"/>
    </source>
</evidence>
<evidence type="ECO:0000256" key="6">
    <source>
        <dbReference type="ARBA" id="ARBA00023163"/>
    </source>
</evidence>
<evidence type="ECO:0000256" key="8">
    <source>
        <dbReference type="SAM" id="MobiDB-lite"/>
    </source>
</evidence>
<organism evidence="10 11">
    <name type="scientific">Rhizoctonia solani</name>
    <dbReference type="NCBI Taxonomy" id="456999"/>
    <lineage>
        <taxon>Eukaryota</taxon>
        <taxon>Fungi</taxon>
        <taxon>Dikarya</taxon>
        <taxon>Basidiomycota</taxon>
        <taxon>Agaricomycotina</taxon>
        <taxon>Agaricomycetes</taxon>
        <taxon>Cantharellales</taxon>
        <taxon>Ceratobasidiaceae</taxon>
        <taxon>Rhizoctonia</taxon>
    </lineage>
</organism>
<evidence type="ECO:0000256" key="2">
    <source>
        <dbReference type="ARBA" id="ARBA00022723"/>
    </source>
</evidence>
<comment type="subcellular location">
    <subcellularLocation>
        <location evidence="1">Nucleus</location>
    </subcellularLocation>
</comment>
<dbReference type="SMART" id="SM00066">
    <property type="entry name" value="GAL4"/>
    <property type="match status" value="1"/>
</dbReference>
<dbReference type="Pfam" id="PF00172">
    <property type="entry name" value="Zn_clus"/>
    <property type="match status" value="1"/>
</dbReference>
<name>A0A0K6FNJ3_9AGAM</name>
<dbReference type="SUPFAM" id="SSF57701">
    <property type="entry name" value="Zn2/Cys6 DNA-binding domain"/>
    <property type="match status" value="1"/>
</dbReference>
<keyword evidence="6" id="KW-0804">Transcription</keyword>
<feature type="domain" description="Zn(2)-C6 fungal-type" evidence="9">
    <location>
        <begin position="30"/>
        <end position="60"/>
    </location>
</feature>
<evidence type="ECO:0000256" key="1">
    <source>
        <dbReference type="ARBA" id="ARBA00004123"/>
    </source>
</evidence>
<dbReference type="Gene3D" id="4.10.240.10">
    <property type="entry name" value="Zn(2)-C6 fungal-type DNA-binding domain"/>
    <property type="match status" value="1"/>
</dbReference>
<feature type="compositionally biased region" description="Polar residues" evidence="8">
    <location>
        <begin position="94"/>
        <end position="116"/>
    </location>
</feature>
<dbReference type="GO" id="GO:0000981">
    <property type="term" value="F:DNA-binding transcription factor activity, RNA polymerase II-specific"/>
    <property type="evidence" value="ECO:0007669"/>
    <property type="project" value="InterPro"/>
</dbReference>
<evidence type="ECO:0000313" key="11">
    <source>
        <dbReference type="Proteomes" id="UP000044841"/>
    </source>
</evidence>
<keyword evidence="2" id="KW-0479">Metal-binding</keyword>
<gene>
    <name evidence="10" type="ORF">RSOLAG22IIIB_07433</name>
</gene>
<evidence type="ECO:0000256" key="5">
    <source>
        <dbReference type="ARBA" id="ARBA00023125"/>
    </source>
</evidence>
<dbReference type="CDD" id="cd12148">
    <property type="entry name" value="fungal_TF_MHR"/>
    <property type="match status" value="1"/>
</dbReference>
<dbReference type="AlphaFoldDB" id="A0A0K6FNJ3"/>
<keyword evidence="11" id="KW-1185">Reference proteome</keyword>
<evidence type="ECO:0000256" key="7">
    <source>
        <dbReference type="ARBA" id="ARBA00023242"/>
    </source>
</evidence>
<dbReference type="GO" id="GO:0005634">
    <property type="term" value="C:nucleus"/>
    <property type="evidence" value="ECO:0007669"/>
    <property type="project" value="UniProtKB-SubCell"/>
</dbReference>
<evidence type="ECO:0000256" key="3">
    <source>
        <dbReference type="ARBA" id="ARBA00022833"/>
    </source>
</evidence>
<protein>
    <submittedName>
        <fullName evidence="10">Nitrogen assimilation transcription factor nirA [Aspergillus nidulans FGSC A4]</fullName>
    </submittedName>
</protein>
<feature type="region of interest" description="Disordered" evidence="8">
    <location>
        <begin position="1"/>
        <end position="22"/>
    </location>
</feature>